<dbReference type="EMBL" id="LILD01000001">
    <property type="protein sequence ID" value="KOO39872.1"/>
    <property type="molecule type" value="Genomic_DNA"/>
</dbReference>
<accession>A0A0M0KMN3</accession>
<evidence type="ECO:0000259" key="2">
    <source>
        <dbReference type="PROSITE" id="PS50943"/>
    </source>
</evidence>
<dbReference type="PANTHER" id="PTHR46558">
    <property type="entry name" value="TRACRIPTIONAL REGULATORY PROTEIN-RELATED-RELATED"/>
    <property type="match status" value="1"/>
</dbReference>
<dbReference type="PROSITE" id="PS50943">
    <property type="entry name" value="HTH_CROC1"/>
    <property type="match status" value="1"/>
</dbReference>
<feature type="domain" description="HTH cro/C1-type" evidence="2">
    <location>
        <begin position="7"/>
        <end position="61"/>
    </location>
</feature>
<reference evidence="3" key="1">
    <citation type="submission" date="2015-08" db="EMBL/GenBank/DDBJ databases">
        <title>Complete DNA Sequence of Pseudomonas syringae pv. actinidiae, the Causal Agent of Kiwifruit Canker Disease.</title>
        <authorList>
            <person name="Rikkerink E.H.A."/>
            <person name="Fineran P.C."/>
        </authorList>
    </citation>
    <scope>NUCLEOTIDE SEQUENCE</scope>
    <source>
        <strain evidence="3">DSM 13666</strain>
    </source>
</reference>
<comment type="caution">
    <text evidence="3">The sequence shown here is derived from an EMBL/GenBank/DDBJ whole genome shotgun (WGS) entry which is preliminary data.</text>
</comment>
<dbReference type="PATRIC" id="fig|136160.3.peg.3301"/>
<dbReference type="PANTHER" id="PTHR46558:SF4">
    <property type="entry name" value="DNA-BIDING PHAGE PROTEIN"/>
    <property type="match status" value="1"/>
</dbReference>
<evidence type="ECO:0000313" key="3">
    <source>
        <dbReference type="EMBL" id="KOO39872.1"/>
    </source>
</evidence>
<dbReference type="AlphaFoldDB" id="A0A0M0KMN3"/>
<dbReference type="InterPro" id="IPR001387">
    <property type="entry name" value="Cro/C1-type_HTH"/>
</dbReference>
<dbReference type="InterPro" id="IPR010982">
    <property type="entry name" value="Lambda_DNA-bd_dom_sf"/>
</dbReference>
<protein>
    <submittedName>
        <fullName evidence="3">DNA-binding protein</fullName>
    </submittedName>
</protein>
<name>A0A0M0KMN3_ALKHA</name>
<proteinExistence type="predicted"/>
<sequence length="70" mass="8506">MMIKNKLKTFRHKHEMNQKEFAAYLGIRYEQYNRYERQDRQPNLEIALRISEKLGVTVNDIVYLNEQSNS</sequence>
<dbReference type="Gene3D" id="1.10.260.40">
    <property type="entry name" value="lambda repressor-like DNA-binding domains"/>
    <property type="match status" value="1"/>
</dbReference>
<gene>
    <name evidence="3" type="ORF">AMD02_14200</name>
</gene>
<dbReference type="CDD" id="cd00093">
    <property type="entry name" value="HTH_XRE"/>
    <property type="match status" value="1"/>
</dbReference>
<dbReference type="SUPFAM" id="SSF47413">
    <property type="entry name" value="lambda repressor-like DNA-binding domains"/>
    <property type="match status" value="1"/>
</dbReference>
<dbReference type="Pfam" id="PF01381">
    <property type="entry name" value="HTH_3"/>
    <property type="match status" value="1"/>
</dbReference>
<dbReference type="SMART" id="SM00530">
    <property type="entry name" value="HTH_XRE"/>
    <property type="match status" value="1"/>
</dbReference>
<organism evidence="3">
    <name type="scientific">Halalkalibacterium halodurans</name>
    <name type="common">Bacillus halodurans</name>
    <dbReference type="NCBI Taxonomy" id="86665"/>
    <lineage>
        <taxon>Bacteria</taxon>
        <taxon>Bacillati</taxon>
        <taxon>Bacillota</taxon>
        <taxon>Bacilli</taxon>
        <taxon>Bacillales</taxon>
        <taxon>Bacillaceae</taxon>
        <taxon>Halalkalibacterium (ex Joshi et al. 2022)</taxon>
    </lineage>
</organism>
<keyword evidence="1 3" id="KW-0238">DNA-binding</keyword>
<dbReference type="GO" id="GO:0003677">
    <property type="term" value="F:DNA binding"/>
    <property type="evidence" value="ECO:0007669"/>
    <property type="project" value="UniProtKB-KW"/>
</dbReference>
<evidence type="ECO:0000256" key="1">
    <source>
        <dbReference type="ARBA" id="ARBA00023125"/>
    </source>
</evidence>